<keyword evidence="7" id="KW-1185">Reference proteome</keyword>
<dbReference type="Proteomes" id="UP000708148">
    <property type="component" value="Unassembled WGS sequence"/>
</dbReference>
<comment type="caution">
    <text evidence="6">The sequence shown here is derived from an EMBL/GenBank/DDBJ whole genome shotgun (WGS) entry which is preliminary data.</text>
</comment>
<feature type="domain" description="SBP-type" evidence="5">
    <location>
        <begin position="207"/>
        <end position="284"/>
    </location>
</feature>
<evidence type="ECO:0000313" key="7">
    <source>
        <dbReference type="Proteomes" id="UP000708148"/>
    </source>
</evidence>
<gene>
    <name evidence="6" type="ORF">OSTQU699_LOCUS5850</name>
</gene>
<keyword evidence="1" id="KW-0479">Metal-binding</keyword>
<dbReference type="GO" id="GO:0008270">
    <property type="term" value="F:zinc ion binding"/>
    <property type="evidence" value="ECO:0007669"/>
    <property type="project" value="UniProtKB-KW"/>
</dbReference>
<dbReference type="InterPro" id="IPR044817">
    <property type="entry name" value="SBP-like"/>
</dbReference>
<feature type="region of interest" description="Disordered" evidence="4">
    <location>
        <begin position="365"/>
        <end position="401"/>
    </location>
</feature>
<proteinExistence type="predicted"/>
<evidence type="ECO:0000259" key="5">
    <source>
        <dbReference type="PROSITE" id="PS51141"/>
    </source>
</evidence>
<dbReference type="Gene3D" id="1.25.40.20">
    <property type="entry name" value="Ankyrin repeat-containing domain"/>
    <property type="match status" value="1"/>
</dbReference>
<feature type="compositionally biased region" description="Polar residues" evidence="4">
    <location>
        <begin position="382"/>
        <end position="393"/>
    </location>
</feature>
<evidence type="ECO:0000313" key="6">
    <source>
        <dbReference type="EMBL" id="CAD7700491.1"/>
    </source>
</evidence>
<dbReference type="InterPro" id="IPR036770">
    <property type="entry name" value="Ankyrin_rpt-contain_sf"/>
</dbReference>
<reference evidence="6" key="1">
    <citation type="submission" date="2020-12" db="EMBL/GenBank/DDBJ databases">
        <authorList>
            <person name="Iha C."/>
        </authorList>
    </citation>
    <scope>NUCLEOTIDE SEQUENCE</scope>
</reference>
<dbReference type="GO" id="GO:0003677">
    <property type="term" value="F:DNA binding"/>
    <property type="evidence" value="ECO:0007669"/>
    <property type="project" value="InterPro"/>
</dbReference>
<protein>
    <recommendedName>
        <fullName evidence="5">SBP-type domain-containing protein</fullName>
    </recommendedName>
</protein>
<keyword evidence="3" id="KW-0862">Zinc</keyword>
<dbReference type="Pfam" id="PF03110">
    <property type="entry name" value="SBP"/>
    <property type="match status" value="1"/>
</dbReference>
<dbReference type="GO" id="GO:0005634">
    <property type="term" value="C:nucleus"/>
    <property type="evidence" value="ECO:0007669"/>
    <property type="project" value="InterPro"/>
</dbReference>
<dbReference type="InterPro" id="IPR004333">
    <property type="entry name" value="SBP_dom"/>
</dbReference>
<dbReference type="AlphaFoldDB" id="A0A8S1J3A5"/>
<dbReference type="SUPFAM" id="SSF48403">
    <property type="entry name" value="Ankyrin repeat"/>
    <property type="match status" value="1"/>
</dbReference>
<dbReference type="Gene3D" id="4.10.1100.10">
    <property type="entry name" value="Transcription factor, SBP-box domain"/>
    <property type="match status" value="1"/>
</dbReference>
<dbReference type="EMBL" id="CAJHUC010001280">
    <property type="protein sequence ID" value="CAD7700491.1"/>
    <property type="molecule type" value="Genomic_DNA"/>
</dbReference>
<dbReference type="OrthoDB" id="514967at2759"/>
<evidence type="ECO:0000256" key="2">
    <source>
        <dbReference type="ARBA" id="ARBA00022771"/>
    </source>
</evidence>
<dbReference type="PANTHER" id="PTHR31251">
    <property type="entry name" value="SQUAMOSA PROMOTER-BINDING-LIKE PROTEIN 4"/>
    <property type="match status" value="1"/>
</dbReference>
<evidence type="ECO:0000256" key="4">
    <source>
        <dbReference type="SAM" id="MobiDB-lite"/>
    </source>
</evidence>
<accession>A0A8S1J3A5</accession>
<dbReference type="PROSITE" id="PS51141">
    <property type="entry name" value="ZF_SBP"/>
    <property type="match status" value="1"/>
</dbReference>
<dbReference type="SUPFAM" id="SSF103612">
    <property type="entry name" value="SBT domain"/>
    <property type="match status" value="1"/>
</dbReference>
<organism evidence="6 7">
    <name type="scientific">Ostreobium quekettii</name>
    <dbReference type="NCBI Taxonomy" id="121088"/>
    <lineage>
        <taxon>Eukaryota</taxon>
        <taxon>Viridiplantae</taxon>
        <taxon>Chlorophyta</taxon>
        <taxon>core chlorophytes</taxon>
        <taxon>Ulvophyceae</taxon>
        <taxon>TCBD clade</taxon>
        <taxon>Bryopsidales</taxon>
        <taxon>Ostreobineae</taxon>
        <taxon>Ostreobiaceae</taxon>
        <taxon>Ostreobium</taxon>
    </lineage>
</organism>
<keyword evidence="2" id="KW-0863">Zinc-finger</keyword>
<name>A0A8S1J3A5_9CHLO</name>
<evidence type="ECO:0000256" key="1">
    <source>
        <dbReference type="ARBA" id="ARBA00022723"/>
    </source>
</evidence>
<sequence>MANVLATQMAVSSEEMDKMPPCSSFAGCVGPSDCDYGCRMPSLPQMSFPHQGPSQTSRQDQHHQFAGGASGFAMPGVVSSPAERPMQVQQLAGRGYEPPMGTGEPRNVSHLAALGNGGMASCTAPAMQACSFQGLGNMFGSGGTHQPSRQVDIFGSVHSSRAAGMESSSGVEAGKAIEGTSNTIAEPSATTFPADVPVLVSDTGNMQLVCQVPGCGKELDNLKEYHQRYRICDIHIKLPQVVKSGRLQRFCQQCGRFHDLSAFDGNRRSCRDQLNKHNARRRKRACQRLRPEMADVENFAGDDSEVGRFLQGLLKSPGHLRTLRLLLGLPSNNALPPQNPMPAPYTSRANGALGRCSESCQCNMGTSDPATEDHSDGALDSQIGTVGGPTQPSAEDASPRDKTTYNLARKMVNCKGDFSSSFESDERLHRLSIKLFNKTPSSLPPGLKGDILSWLGSAPTVMEGMIAPGCVLLTVHMLLASQIAEKIAMAGVQGVVAHLLQQERSKIWRTSTMVVQLGQHTAVVDGGQIHSTLNIGNRNRTPGIRNLYPVCVSPSSDRVVTLETRALCCNECQVYCRTPESPLRINTWRCEGTPEMFKCHFGPTSGTCLAFVELGCGAVLSEPRVLLSVEDDDVAKEINSLATNKEAAARFGGKMDEFLMDVALVFQNTNGKCRHHISIKQLGKKARRLLGFACDHGCIALAERLFTAATWGCASVDEAIQDSMSTTGLSLLHRAVRSGSTTLTNRLMEWAWANSAELCGCGKGRYGITPLHLSALLEDDGHMVVTLLSCCGPQIFTTAMSDDGVTPFHLALQMGHFQVDKLIVFLQSLRKKRCLNSAWHDACETCDSPLPPLLLSIMASCGLCGAQKLPAPHSAHAICSASTPKDKGTTNVMARDRTCSSEMALSAVPIAPKLEPCDHEDNVVYSITAMCQTCHTDRVLVVF</sequence>
<dbReference type="PANTHER" id="PTHR31251:SF169">
    <property type="entry name" value="SQUAMOSA PROMOTER-BINDING-LIKE PROTEIN 8"/>
    <property type="match status" value="1"/>
</dbReference>
<evidence type="ECO:0000256" key="3">
    <source>
        <dbReference type="ARBA" id="ARBA00022833"/>
    </source>
</evidence>
<dbReference type="InterPro" id="IPR036893">
    <property type="entry name" value="SBP_sf"/>
</dbReference>